<keyword evidence="8 11" id="KW-1133">Transmembrane helix</keyword>
<evidence type="ECO:0000256" key="7">
    <source>
        <dbReference type="ARBA" id="ARBA00022777"/>
    </source>
</evidence>
<evidence type="ECO:0000256" key="8">
    <source>
        <dbReference type="ARBA" id="ARBA00022989"/>
    </source>
</evidence>
<feature type="domain" description="Histidine kinase" evidence="12">
    <location>
        <begin position="256"/>
        <end position="469"/>
    </location>
</feature>
<evidence type="ECO:0000256" key="11">
    <source>
        <dbReference type="SAM" id="Phobius"/>
    </source>
</evidence>
<dbReference type="PROSITE" id="PS50885">
    <property type="entry name" value="HAMP"/>
    <property type="match status" value="1"/>
</dbReference>
<comment type="subcellular location">
    <subcellularLocation>
        <location evidence="2">Membrane</location>
    </subcellularLocation>
</comment>
<keyword evidence="5" id="KW-0808">Transferase</keyword>
<dbReference type="Pfam" id="PF00672">
    <property type="entry name" value="HAMP"/>
    <property type="match status" value="1"/>
</dbReference>
<dbReference type="SMART" id="SM00388">
    <property type="entry name" value="HisKA"/>
    <property type="match status" value="1"/>
</dbReference>
<evidence type="ECO:0000256" key="2">
    <source>
        <dbReference type="ARBA" id="ARBA00004370"/>
    </source>
</evidence>
<dbReference type="SUPFAM" id="SSF158472">
    <property type="entry name" value="HAMP domain-like"/>
    <property type="match status" value="1"/>
</dbReference>
<reference evidence="14" key="1">
    <citation type="submission" date="2020-10" db="EMBL/GenBank/DDBJ databases">
        <authorList>
            <person name="Gilroy R."/>
        </authorList>
    </citation>
    <scope>NUCLEOTIDE SEQUENCE</scope>
    <source>
        <strain evidence="14">ChiBcec15-4380</strain>
    </source>
</reference>
<dbReference type="FunFam" id="1.10.287.130:FF:000001">
    <property type="entry name" value="Two-component sensor histidine kinase"/>
    <property type="match status" value="1"/>
</dbReference>
<dbReference type="InterPro" id="IPR003594">
    <property type="entry name" value="HATPase_dom"/>
</dbReference>
<dbReference type="GO" id="GO:0005886">
    <property type="term" value="C:plasma membrane"/>
    <property type="evidence" value="ECO:0007669"/>
    <property type="project" value="TreeGrafter"/>
</dbReference>
<evidence type="ECO:0000256" key="6">
    <source>
        <dbReference type="ARBA" id="ARBA00022692"/>
    </source>
</evidence>
<name>A0A9D1DIW2_9FIRM</name>
<feature type="transmembrane region" description="Helical" evidence="11">
    <location>
        <begin position="12"/>
        <end position="32"/>
    </location>
</feature>
<dbReference type="FunFam" id="3.30.565.10:FF:000006">
    <property type="entry name" value="Sensor histidine kinase WalK"/>
    <property type="match status" value="1"/>
</dbReference>
<keyword evidence="10 11" id="KW-0472">Membrane</keyword>
<dbReference type="SMART" id="SM00304">
    <property type="entry name" value="HAMP"/>
    <property type="match status" value="1"/>
</dbReference>
<evidence type="ECO:0000256" key="4">
    <source>
        <dbReference type="ARBA" id="ARBA00022553"/>
    </source>
</evidence>
<dbReference type="InterPro" id="IPR005467">
    <property type="entry name" value="His_kinase_dom"/>
</dbReference>
<dbReference type="PANTHER" id="PTHR45436">
    <property type="entry name" value="SENSOR HISTIDINE KINASE YKOH"/>
    <property type="match status" value="1"/>
</dbReference>
<feature type="transmembrane region" description="Helical" evidence="11">
    <location>
        <begin position="173"/>
        <end position="193"/>
    </location>
</feature>
<evidence type="ECO:0000259" key="12">
    <source>
        <dbReference type="PROSITE" id="PS50109"/>
    </source>
</evidence>
<keyword evidence="9" id="KW-0902">Two-component regulatory system</keyword>
<keyword evidence="4" id="KW-0597">Phosphoprotein</keyword>
<dbReference type="Gene3D" id="1.10.287.130">
    <property type="match status" value="1"/>
</dbReference>
<dbReference type="PRINTS" id="PR00344">
    <property type="entry name" value="BCTRLSENSOR"/>
</dbReference>
<evidence type="ECO:0000313" key="15">
    <source>
        <dbReference type="Proteomes" id="UP000824239"/>
    </source>
</evidence>
<dbReference type="EMBL" id="DVHE01000071">
    <property type="protein sequence ID" value="HIR51421.1"/>
    <property type="molecule type" value="Genomic_DNA"/>
</dbReference>
<proteinExistence type="predicted"/>
<dbReference type="SMART" id="SM00387">
    <property type="entry name" value="HATPase_c"/>
    <property type="match status" value="1"/>
</dbReference>
<dbReference type="GO" id="GO:0000155">
    <property type="term" value="F:phosphorelay sensor kinase activity"/>
    <property type="evidence" value="ECO:0007669"/>
    <property type="project" value="InterPro"/>
</dbReference>
<organism evidence="14 15">
    <name type="scientific">Candidatus Avoscillospira avicola</name>
    <dbReference type="NCBI Taxonomy" id="2840706"/>
    <lineage>
        <taxon>Bacteria</taxon>
        <taxon>Bacillati</taxon>
        <taxon>Bacillota</taxon>
        <taxon>Clostridia</taxon>
        <taxon>Eubacteriales</taxon>
        <taxon>Oscillospiraceae</taxon>
        <taxon>Oscillospiraceae incertae sedis</taxon>
        <taxon>Candidatus Avoscillospira</taxon>
    </lineage>
</organism>
<dbReference type="CDD" id="cd00082">
    <property type="entry name" value="HisKA"/>
    <property type="match status" value="1"/>
</dbReference>
<dbReference type="InterPro" id="IPR050428">
    <property type="entry name" value="TCS_sensor_his_kinase"/>
</dbReference>
<dbReference type="InterPro" id="IPR003660">
    <property type="entry name" value="HAMP_dom"/>
</dbReference>
<protein>
    <recommendedName>
        <fullName evidence="3">histidine kinase</fullName>
        <ecNumber evidence="3">2.7.13.3</ecNumber>
    </recommendedName>
</protein>
<dbReference type="Gene3D" id="6.10.340.10">
    <property type="match status" value="1"/>
</dbReference>
<dbReference type="SUPFAM" id="SSF47384">
    <property type="entry name" value="Homodimeric domain of signal transducing histidine kinase"/>
    <property type="match status" value="1"/>
</dbReference>
<comment type="catalytic activity">
    <reaction evidence="1">
        <text>ATP + protein L-histidine = ADP + protein N-phospho-L-histidine.</text>
        <dbReference type="EC" id="2.7.13.3"/>
    </reaction>
</comment>
<evidence type="ECO:0000256" key="5">
    <source>
        <dbReference type="ARBA" id="ARBA00022679"/>
    </source>
</evidence>
<dbReference type="SUPFAM" id="SSF55874">
    <property type="entry name" value="ATPase domain of HSP90 chaperone/DNA topoisomerase II/histidine kinase"/>
    <property type="match status" value="1"/>
</dbReference>
<dbReference type="Pfam" id="PF02518">
    <property type="entry name" value="HATPase_c"/>
    <property type="match status" value="1"/>
</dbReference>
<evidence type="ECO:0000256" key="1">
    <source>
        <dbReference type="ARBA" id="ARBA00000085"/>
    </source>
</evidence>
<evidence type="ECO:0000256" key="3">
    <source>
        <dbReference type="ARBA" id="ARBA00012438"/>
    </source>
</evidence>
<evidence type="ECO:0000259" key="13">
    <source>
        <dbReference type="PROSITE" id="PS50885"/>
    </source>
</evidence>
<sequence>MKHWTIRLKITLWFAAALILVVGLTFVVVFAASRQVIQKAIRDNLVETVSRNVVEVEYHAQIDETALEDQTKHFVRYEGGFLELDDAFLDEVNQVYSALYLDDGTLLYGENPIARDTASLAFADNQLQNITVAGVRYYVYDAKPAQEGMEQLWLRGVVSEVQGVAQMSDISRLSLVLLPLVVMVAIVGGYLIARRMLRPIQKLSESASQIHRGGDLKTRIALGEGDDELHQLARSFNGMIERLDHAFQTEQQFTSDASHELRTPMSVIMAQCELSLEEPQTAEEYEEALLVIQRQGRKMTKLINDMLDFTRMEMHAERYPLEDTDLSGLVESISADMALIQEKGIALSWDVAPEIHIRGNRDLLTRMLTNLIGNAYRYGREGGHIAVTLRREAGAVALSVADDGIGVAEAEQEKIFRRFYQADTSRAGAGTGLGLSMVQEIARLHGGEIRLESRLGEGSTFTFWLPEKNTPR</sequence>
<dbReference type="InterPro" id="IPR004358">
    <property type="entry name" value="Sig_transdc_His_kin-like_C"/>
</dbReference>
<evidence type="ECO:0000313" key="14">
    <source>
        <dbReference type="EMBL" id="HIR51421.1"/>
    </source>
</evidence>
<dbReference type="InterPro" id="IPR036097">
    <property type="entry name" value="HisK_dim/P_sf"/>
</dbReference>
<dbReference type="Pfam" id="PF00512">
    <property type="entry name" value="HisKA"/>
    <property type="match status" value="1"/>
</dbReference>
<dbReference type="InterPro" id="IPR003661">
    <property type="entry name" value="HisK_dim/P_dom"/>
</dbReference>
<dbReference type="EC" id="2.7.13.3" evidence="3"/>
<evidence type="ECO:0000256" key="10">
    <source>
        <dbReference type="ARBA" id="ARBA00023136"/>
    </source>
</evidence>
<evidence type="ECO:0000256" key="9">
    <source>
        <dbReference type="ARBA" id="ARBA00023012"/>
    </source>
</evidence>
<dbReference type="CDD" id="cd06225">
    <property type="entry name" value="HAMP"/>
    <property type="match status" value="1"/>
</dbReference>
<gene>
    <name evidence="14" type="ORF">IAA53_09165</name>
</gene>
<dbReference type="InterPro" id="IPR036890">
    <property type="entry name" value="HATPase_C_sf"/>
</dbReference>
<keyword evidence="6 11" id="KW-0812">Transmembrane</keyword>
<dbReference type="Proteomes" id="UP000824239">
    <property type="component" value="Unassembled WGS sequence"/>
</dbReference>
<keyword evidence="7 14" id="KW-0418">Kinase</keyword>
<accession>A0A9D1DIW2</accession>
<comment type="caution">
    <text evidence="14">The sequence shown here is derived from an EMBL/GenBank/DDBJ whole genome shotgun (WGS) entry which is preliminary data.</text>
</comment>
<feature type="domain" description="HAMP" evidence="13">
    <location>
        <begin position="194"/>
        <end position="248"/>
    </location>
</feature>
<reference evidence="14" key="2">
    <citation type="journal article" date="2021" name="PeerJ">
        <title>Extensive microbial diversity within the chicken gut microbiome revealed by metagenomics and culture.</title>
        <authorList>
            <person name="Gilroy R."/>
            <person name="Ravi A."/>
            <person name="Getino M."/>
            <person name="Pursley I."/>
            <person name="Horton D.L."/>
            <person name="Alikhan N.F."/>
            <person name="Baker D."/>
            <person name="Gharbi K."/>
            <person name="Hall N."/>
            <person name="Watson M."/>
            <person name="Adriaenssens E.M."/>
            <person name="Foster-Nyarko E."/>
            <person name="Jarju S."/>
            <person name="Secka A."/>
            <person name="Antonio M."/>
            <person name="Oren A."/>
            <person name="Chaudhuri R.R."/>
            <person name="La Ragione R."/>
            <person name="Hildebrand F."/>
            <person name="Pallen M.J."/>
        </authorList>
    </citation>
    <scope>NUCLEOTIDE SEQUENCE</scope>
    <source>
        <strain evidence="14">ChiBcec15-4380</strain>
    </source>
</reference>
<dbReference type="PANTHER" id="PTHR45436:SF5">
    <property type="entry name" value="SENSOR HISTIDINE KINASE TRCS"/>
    <property type="match status" value="1"/>
</dbReference>
<dbReference type="CDD" id="cd00075">
    <property type="entry name" value="HATPase"/>
    <property type="match status" value="1"/>
</dbReference>
<dbReference type="AlphaFoldDB" id="A0A9D1DIW2"/>
<dbReference type="PROSITE" id="PS50109">
    <property type="entry name" value="HIS_KIN"/>
    <property type="match status" value="1"/>
</dbReference>
<dbReference type="Gene3D" id="3.30.565.10">
    <property type="entry name" value="Histidine kinase-like ATPase, C-terminal domain"/>
    <property type="match status" value="1"/>
</dbReference>